<name>A0A4Q0A4D3_9FUNG</name>
<organism evidence="2 3">
    <name type="scientific">Dimargaris cristalligena</name>
    <dbReference type="NCBI Taxonomy" id="215637"/>
    <lineage>
        <taxon>Eukaryota</taxon>
        <taxon>Fungi</taxon>
        <taxon>Fungi incertae sedis</taxon>
        <taxon>Zoopagomycota</taxon>
        <taxon>Kickxellomycotina</taxon>
        <taxon>Dimargaritomycetes</taxon>
        <taxon>Dimargaritales</taxon>
        <taxon>Dimargaritaceae</taxon>
        <taxon>Dimargaris</taxon>
    </lineage>
</organism>
<sequence length="159" mass="18009">MASPTPRQPGHSSSGTGTNFAEDFVAGLDQTKAQSRTNEVRPEDFADPWKDPTPAPAATLATTEAGETPFADAKPILPQSFRTDLIKLKRDDPPLYFRMISIHAEEHCFDHVMTRNNCLKNAKVWEQWKCQLLEKNYIECYEQSMKQIKHEIGETGPFK</sequence>
<feature type="compositionally biased region" description="Basic and acidic residues" evidence="1">
    <location>
        <begin position="38"/>
        <end position="50"/>
    </location>
</feature>
<keyword evidence="3" id="KW-1185">Reference proteome</keyword>
<feature type="compositionally biased region" description="Polar residues" evidence="1">
    <location>
        <begin position="10"/>
        <end position="19"/>
    </location>
</feature>
<gene>
    <name evidence="2" type="ORF">BJ085DRAFT_39729</name>
</gene>
<feature type="region of interest" description="Disordered" evidence="1">
    <location>
        <begin position="1"/>
        <end position="57"/>
    </location>
</feature>
<dbReference type="Proteomes" id="UP000268162">
    <property type="component" value="Unassembled WGS sequence"/>
</dbReference>
<proteinExistence type="predicted"/>
<evidence type="ECO:0000313" key="3">
    <source>
        <dbReference type="Proteomes" id="UP000268162"/>
    </source>
</evidence>
<evidence type="ECO:0000313" key="2">
    <source>
        <dbReference type="EMBL" id="RKP40262.1"/>
    </source>
</evidence>
<evidence type="ECO:0000256" key="1">
    <source>
        <dbReference type="SAM" id="MobiDB-lite"/>
    </source>
</evidence>
<dbReference type="EMBL" id="ML002216">
    <property type="protein sequence ID" value="RKP40262.1"/>
    <property type="molecule type" value="Genomic_DNA"/>
</dbReference>
<dbReference type="AlphaFoldDB" id="A0A4Q0A4D3"/>
<accession>A0A4Q0A4D3</accession>
<protein>
    <submittedName>
        <fullName evidence="2">Uncharacterized protein</fullName>
    </submittedName>
</protein>
<reference evidence="3" key="1">
    <citation type="journal article" date="2018" name="Nat. Microbiol.">
        <title>Leveraging single-cell genomics to expand the fungal tree of life.</title>
        <authorList>
            <person name="Ahrendt S.R."/>
            <person name="Quandt C.A."/>
            <person name="Ciobanu D."/>
            <person name="Clum A."/>
            <person name="Salamov A."/>
            <person name="Andreopoulos B."/>
            <person name="Cheng J.F."/>
            <person name="Woyke T."/>
            <person name="Pelin A."/>
            <person name="Henrissat B."/>
            <person name="Reynolds N.K."/>
            <person name="Benny G.L."/>
            <person name="Smith M.E."/>
            <person name="James T.Y."/>
            <person name="Grigoriev I.V."/>
        </authorList>
    </citation>
    <scope>NUCLEOTIDE SEQUENCE [LARGE SCALE GENOMIC DNA]</scope>
    <source>
        <strain evidence="3">RSA 468</strain>
    </source>
</reference>